<proteinExistence type="predicted"/>
<feature type="chain" id="PRO_5045117452" description="Glycine zipper 2TM domain-containing protein" evidence="1">
    <location>
        <begin position="22"/>
        <end position="159"/>
    </location>
</feature>
<organism evidence="2 3">
    <name type="scientific">Kistimonas scapharcae</name>
    <dbReference type="NCBI Taxonomy" id="1036133"/>
    <lineage>
        <taxon>Bacteria</taxon>
        <taxon>Pseudomonadati</taxon>
        <taxon>Pseudomonadota</taxon>
        <taxon>Gammaproteobacteria</taxon>
        <taxon>Oceanospirillales</taxon>
        <taxon>Endozoicomonadaceae</taxon>
        <taxon>Kistimonas</taxon>
    </lineage>
</organism>
<comment type="caution">
    <text evidence="2">The sequence shown here is derived from an EMBL/GenBank/DDBJ whole genome shotgun (WGS) entry which is preliminary data.</text>
</comment>
<feature type="signal peptide" evidence="1">
    <location>
        <begin position="1"/>
        <end position="21"/>
    </location>
</feature>
<dbReference type="PROSITE" id="PS51257">
    <property type="entry name" value="PROKAR_LIPOPROTEIN"/>
    <property type="match status" value="1"/>
</dbReference>
<sequence length="159" mass="16134">MYDKVKLVMAGIMALLLVGCASDLTSTTYSRGEARQMQTVQFGTIVGIENVQLEGTDTGIGAIAGGAVGGIAASDIGGGKGSAIASIGGALLGGYLGGKAEDELTKKAGVNLTIQLANGNYVAVVQQVDPAMVFRVGDKVTIYGQGSTSRVVKNTSQYQ</sequence>
<evidence type="ECO:0008006" key="4">
    <source>
        <dbReference type="Google" id="ProtNLM"/>
    </source>
</evidence>
<reference evidence="3" key="1">
    <citation type="journal article" date="2019" name="Int. J. Syst. Evol. Microbiol.">
        <title>The Global Catalogue of Microorganisms (GCM) 10K type strain sequencing project: providing services to taxonomists for standard genome sequencing and annotation.</title>
        <authorList>
            <consortium name="The Broad Institute Genomics Platform"/>
            <consortium name="The Broad Institute Genome Sequencing Center for Infectious Disease"/>
            <person name="Wu L."/>
            <person name="Ma J."/>
        </authorList>
    </citation>
    <scope>NUCLEOTIDE SEQUENCE [LARGE SCALE GENOMIC DNA]</scope>
    <source>
        <strain evidence="3">JCM 17805</strain>
    </source>
</reference>
<name>A0ABP8V2Q8_9GAMM</name>
<dbReference type="Proteomes" id="UP001500604">
    <property type="component" value="Unassembled WGS sequence"/>
</dbReference>
<gene>
    <name evidence="2" type="ORF">GCM10023116_14010</name>
</gene>
<evidence type="ECO:0000313" key="2">
    <source>
        <dbReference type="EMBL" id="GAA4649127.1"/>
    </source>
</evidence>
<keyword evidence="3" id="KW-1185">Reference proteome</keyword>
<evidence type="ECO:0000256" key="1">
    <source>
        <dbReference type="SAM" id="SignalP"/>
    </source>
</evidence>
<protein>
    <recommendedName>
        <fullName evidence="4">Glycine zipper 2TM domain-containing protein</fullName>
    </recommendedName>
</protein>
<keyword evidence="1" id="KW-0732">Signal</keyword>
<dbReference type="RefSeq" id="WP_345194892.1">
    <property type="nucleotide sequence ID" value="NZ_BAABFL010000121.1"/>
</dbReference>
<accession>A0ABP8V2Q8</accession>
<evidence type="ECO:0000313" key="3">
    <source>
        <dbReference type="Proteomes" id="UP001500604"/>
    </source>
</evidence>
<dbReference type="EMBL" id="BAABFL010000121">
    <property type="protein sequence ID" value="GAA4649127.1"/>
    <property type="molecule type" value="Genomic_DNA"/>
</dbReference>